<keyword evidence="9" id="KW-1185">Reference proteome</keyword>
<dbReference type="PANTHER" id="PTHR45649:SF3">
    <property type="entry name" value="POLYAMINE TRANSPORTER TPO5"/>
    <property type="match status" value="1"/>
</dbReference>
<dbReference type="Gene3D" id="1.20.1740.10">
    <property type="entry name" value="Amino acid/polyamine transporter I"/>
    <property type="match status" value="1"/>
</dbReference>
<evidence type="ECO:0000256" key="1">
    <source>
        <dbReference type="ARBA" id="ARBA00004141"/>
    </source>
</evidence>
<evidence type="ECO:0000256" key="3">
    <source>
        <dbReference type="ARBA" id="ARBA00022692"/>
    </source>
</evidence>
<feature type="transmembrane region" description="Helical" evidence="6">
    <location>
        <begin position="373"/>
        <end position="397"/>
    </location>
</feature>
<evidence type="ECO:0000256" key="6">
    <source>
        <dbReference type="SAM" id="Phobius"/>
    </source>
</evidence>
<dbReference type="HOGENOM" id="CLU_004495_5_3_1"/>
<reference evidence="8 9" key="1">
    <citation type="journal article" date="2004" name="Nature">
        <title>Genome evolution in yeasts.</title>
        <authorList>
            <consortium name="Genolevures"/>
            <person name="Dujon B."/>
            <person name="Sherman D."/>
            <person name="Fischer G."/>
            <person name="Durrens P."/>
            <person name="Casaregola S."/>
            <person name="Lafontaine I."/>
            <person name="de Montigny J."/>
            <person name="Marck C."/>
            <person name="Neuveglise C."/>
            <person name="Talla E."/>
            <person name="Goffard N."/>
            <person name="Frangeul L."/>
            <person name="Aigle M."/>
            <person name="Anthouard V."/>
            <person name="Babour A."/>
            <person name="Barbe V."/>
            <person name="Barnay S."/>
            <person name="Blanchin S."/>
            <person name="Beckerich J.M."/>
            <person name="Beyne E."/>
            <person name="Bleykasten C."/>
            <person name="Boisrame A."/>
            <person name="Boyer J."/>
            <person name="Cattolico L."/>
            <person name="Confanioleri F."/>
            <person name="de Daruvar A."/>
            <person name="Despons L."/>
            <person name="Fabre E."/>
            <person name="Fairhead C."/>
            <person name="Ferry-Dumazet H."/>
            <person name="Groppi A."/>
            <person name="Hantraye F."/>
            <person name="Hennequin C."/>
            <person name="Jauniaux N."/>
            <person name="Joyet P."/>
            <person name="Kachouri R."/>
            <person name="Kerrest A."/>
            <person name="Koszul R."/>
            <person name="Lemaire M."/>
            <person name="Lesur I."/>
            <person name="Ma L."/>
            <person name="Muller H."/>
            <person name="Nicaud J.M."/>
            <person name="Nikolski M."/>
            <person name="Oztas S."/>
            <person name="Ozier-Kalogeropoulos O."/>
            <person name="Pellenz S."/>
            <person name="Potier S."/>
            <person name="Richard G.F."/>
            <person name="Straub M.L."/>
            <person name="Suleau A."/>
            <person name="Swennene D."/>
            <person name="Tekaia F."/>
            <person name="Wesolowski-Louvel M."/>
            <person name="Westhof E."/>
            <person name="Wirth B."/>
            <person name="Zeniou-Meyer M."/>
            <person name="Zivanovic I."/>
            <person name="Bolotin-Fukuhara M."/>
            <person name="Thierry A."/>
            <person name="Bouchier C."/>
            <person name="Caudron B."/>
            <person name="Scarpelli C."/>
            <person name="Gaillardin C."/>
            <person name="Weissenbach J."/>
            <person name="Wincker P."/>
            <person name="Souciet J.L."/>
        </authorList>
    </citation>
    <scope>NUCLEOTIDE SEQUENCE [LARGE SCALE GENOMIC DNA]</scope>
    <source>
        <strain evidence="9">ATCC 8585 / CBS 2359 / DSM 70799 / NBRC 1267 / NRRL Y-1140 / WM37</strain>
    </source>
</reference>
<feature type="transmembrane region" description="Helical" evidence="6">
    <location>
        <begin position="91"/>
        <end position="114"/>
    </location>
</feature>
<comment type="subcellular location">
    <subcellularLocation>
        <location evidence="1">Membrane</location>
        <topology evidence="1">Multi-pass membrane protein</topology>
    </subcellularLocation>
</comment>
<dbReference type="OMA" id="LLMAQYT"/>
<dbReference type="Pfam" id="PF00324">
    <property type="entry name" value="AA_permease"/>
    <property type="match status" value="1"/>
</dbReference>
<evidence type="ECO:0000256" key="5">
    <source>
        <dbReference type="ARBA" id="ARBA00023136"/>
    </source>
</evidence>
<dbReference type="eggNOG" id="KOG1289">
    <property type="taxonomic scope" value="Eukaryota"/>
</dbReference>
<dbReference type="InterPro" id="IPR004841">
    <property type="entry name" value="AA-permease/SLC12A_dom"/>
</dbReference>
<proteinExistence type="predicted"/>
<dbReference type="GO" id="GO:0016020">
    <property type="term" value="C:membrane"/>
    <property type="evidence" value="ECO:0007669"/>
    <property type="project" value="UniProtKB-SubCell"/>
</dbReference>
<feature type="transmembrane region" description="Helical" evidence="6">
    <location>
        <begin position="456"/>
        <end position="475"/>
    </location>
</feature>
<dbReference type="InParanoid" id="Q6CXP2"/>
<feature type="transmembrane region" description="Helical" evidence="6">
    <location>
        <begin position="431"/>
        <end position="450"/>
    </location>
</feature>
<gene>
    <name evidence="8" type="ORF">KLLA0_A06666g</name>
</gene>
<evidence type="ECO:0000256" key="2">
    <source>
        <dbReference type="ARBA" id="ARBA00022448"/>
    </source>
</evidence>
<feature type="transmembrane region" description="Helical" evidence="6">
    <location>
        <begin position="242"/>
        <end position="261"/>
    </location>
</feature>
<feature type="transmembrane region" description="Helical" evidence="6">
    <location>
        <begin position="120"/>
        <end position="139"/>
    </location>
</feature>
<evidence type="ECO:0000313" key="9">
    <source>
        <dbReference type="Proteomes" id="UP000000598"/>
    </source>
</evidence>
<dbReference type="GO" id="GO:0022857">
    <property type="term" value="F:transmembrane transporter activity"/>
    <property type="evidence" value="ECO:0007669"/>
    <property type="project" value="UniProtKB-ARBA"/>
</dbReference>
<dbReference type="PANTHER" id="PTHR45649">
    <property type="entry name" value="AMINO-ACID PERMEASE BAT1"/>
    <property type="match status" value="1"/>
</dbReference>
<organism evidence="8 9">
    <name type="scientific">Kluyveromyces lactis (strain ATCC 8585 / CBS 2359 / DSM 70799 / NBRC 1267 / NRRL Y-1140 / WM37)</name>
    <name type="common">Yeast</name>
    <name type="synonym">Candida sphaerica</name>
    <dbReference type="NCBI Taxonomy" id="284590"/>
    <lineage>
        <taxon>Eukaryota</taxon>
        <taxon>Fungi</taxon>
        <taxon>Dikarya</taxon>
        <taxon>Ascomycota</taxon>
        <taxon>Saccharomycotina</taxon>
        <taxon>Saccharomycetes</taxon>
        <taxon>Saccharomycetales</taxon>
        <taxon>Saccharomycetaceae</taxon>
        <taxon>Kluyveromyces</taxon>
    </lineage>
</organism>
<dbReference type="PaxDb" id="284590-Q6CXP2"/>
<sequence>MSPRKDRHFAKTDAERVLGNKKGELTKGSHRAELHFEMPEYIWLSNLNGNIHIPERLLSLLNEEDQDIPDEVKEFTYVQQLDKNLLSRTSVIGLGFGLMSPVLGMSTTMSIGLLNGGSPSIIFGYLICGIMTWISSLSLSEIVSKYPIELHGAAAMLAPGRLRLRMSWYCGWLMLFGSWTMSTSITFAGAQLIISLLTMTNESLIDSRWLTLWTVLMFYLIVTVVGVINLKFSSFIETINKVCVYWILYAILFTSTLLLLFQPNHRSFKDVFTKFDNSLSGYSSMALSFLIGGFQQSNFTFQGFAMLSALSDETEKPEKDIPYSMTRSVIISLVSGLFFLIPMMLILPDVSEVMNHEGVMPIVLIFTKSTKSLFVSIFLVLLILGNLLFSGIGSVTTSSRALYSLSRDRGIPYHHLWTYVDPASESKVPKYSVMLSMGVSYVLALLALISTAAFNAFVGCAVLCLCSASMLPILLSLYHRRKLVKGSAFRIKYRLGYITNCLTVIWLLFTMVIISLPQKVPVTFRSMNYSSVVYFLFMIMVTVLYDRWGIYNFRAPLVGE</sequence>
<keyword evidence="4 6" id="KW-1133">Transmembrane helix</keyword>
<dbReference type="FunCoup" id="Q6CXP2">
    <property type="interactions" value="26"/>
</dbReference>
<feature type="domain" description="Amino acid permease/ SLC12A" evidence="7">
    <location>
        <begin position="103"/>
        <end position="548"/>
    </location>
</feature>
<feature type="transmembrane region" description="Helical" evidence="6">
    <location>
        <begin position="528"/>
        <end position="545"/>
    </location>
</feature>
<evidence type="ECO:0000259" key="7">
    <source>
        <dbReference type="Pfam" id="PF00324"/>
    </source>
</evidence>
<dbReference type="KEGG" id="kla:KLLA0_A06666g"/>
<keyword evidence="2" id="KW-0813">Transport</keyword>
<protein>
    <submittedName>
        <fullName evidence="8">KLLA0A06666p</fullName>
    </submittedName>
</protein>
<dbReference type="Proteomes" id="UP000000598">
    <property type="component" value="Chromosome A"/>
</dbReference>
<feature type="transmembrane region" description="Helical" evidence="6">
    <location>
        <begin position="209"/>
        <end position="230"/>
    </location>
</feature>
<name>Q6CXP2_KLULA</name>
<feature type="transmembrane region" description="Helical" evidence="6">
    <location>
        <begin position="495"/>
        <end position="516"/>
    </location>
</feature>
<keyword evidence="3 6" id="KW-0812">Transmembrane</keyword>
<evidence type="ECO:0000256" key="4">
    <source>
        <dbReference type="ARBA" id="ARBA00022989"/>
    </source>
</evidence>
<feature type="transmembrane region" description="Helical" evidence="6">
    <location>
        <begin position="171"/>
        <end position="197"/>
    </location>
</feature>
<keyword evidence="5 6" id="KW-0472">Membrane</keyword>
<evidence type="ECO:0000313" key="8">
    <source>
        <dbReference type="EMBL" id="CAH02885.1"/>
    </source>
</evidence>
<dbReference type="PIRSF" id="PIRSF006060">
    <property type="entry name" value="AA_transporter"/>
    <property type="match status" value="1"/>
</dbReference>
<dbReference type="EMBL" id="CR382121">
    <property type="protein sequence ID" value="CAH02885.1"/>
    <property type="molecule type" value="Genomic_DNA"/>
</dbReference>
<feature type="transmembrane region" description="Helical" evidence="6">
    <location>
        <begin position="328"/>
        <end position="347"/>
    </location>
</feature>
<accession>Q6CXP2</accession>
<dbReference type="AlphaFoldDB" id="Q6CXP2"/>